<protein>
    <submittedName>
        <fullName evidence="5">Transketolase</fullName>
    </submittedName>
</protein>
<dbReference type="AlphaFoldDB" id="A0A124FFF6"/>
<accession>A0A124FFF6</accession>
<dbReference type="InterPro" id="IPR029061">
    <property type="entry name" value="THDP-binding"/>
</dbReference>
<feature type="domain" description="Transketolase-like pyrimidine-binding" evidence="4">
    <location>
        <begin position="6"/>
        <end position="170"/>
    </location>
</feature>
<dbReference type="PANTHER" id="PTHR43825:SF1">
    <property type="entry name" value="TRANSKETOLASE-LIKE PYRIMIDINE-BINDING DOMAIN-CONTAINING PROTEIN"/>
    <property type="match status" value="1"/>
</dbReference>
<dbReference type="PATRIC" id="fig|172049.5.peg.1560"/>
<keyword evidence="3" id="KW-0786">Thiamine pyrophosphate</keyword>
<dbReference type="InterPro" id="IPR009014">
    <property type="entry name" value="Transketo_C/PFOR_II"/>
</dbReference>
<dbReference type="Pfam" id="PF02779">
    <property type="entry name" value="Transket_pyr"/>
    <property type="match status" value="1"/>
</dbReference>
<sequence length="309" mass="34316">MGRIIESFREAFGRALVEMGKENENVVVLDADVKGSTKTIYFEKAFPDRFFQIGISEQDLISTAAGFAITGKIPIASAFAAFMMRAWEQIRNTVARDNLNVKIVTTHSGFSDFMDGSSHQCLEDITLMRVLPNIRVLVPADAYATKVLLKQMVGNEGPFYMRLGRDYTRKVYNGEELEIGKAEILREGEDVFLIACGFMVSVALEVAEKLKDLSVGVADFHTIKPLDEDTLLKIAKKANLIVTLEEHSIFGGLGGAVAEVLSEKMPKRIIRIGAMEFGKSSRDYLSLLDFYGLSTDKIAKRIAEAVRRL</sequence>
<dbReference type="FunFam" id="3.40.50.970:FF:000129">
    <property type="entry name" value="Transketolase"/>
    <property type="match status" value="1"/>
</dbReference>
<dbReference type="Proteomes" id="UP000053911">
    <property type="component" value="Unassembled WGS sequence"/>
</dbReference>
<dbReference type="EMBL" id="LGFD01000011">
    <property type="protein sequence ID" value="KUK17949.1"/>
    <property type="molecule type" value="Genomic_DNA"/>
</dbReference>
<dbReference type="Gene3D" id="3.40.50.970">
    <property type="match status" value="1"/>
</dbReference>
<dbReference type="CDD" id="cd07033">
    <property type="entry name" value="TPP_PYR_DXS_TK_like"/>
    <property type="match status" value="1"/>
</dbReference>
<reference evidence="6" key="1">
    <citation type="journal article" date="2015" name="MBio">
        <title>Genome-Resolved Metagenomic Analysis Reveals Roles for Candidate Phyla and Other Microbial Community Members in Biogeochemical Transformations in Oil Reservoirs.</title>
        <authorList>
            <person name="Hu P."/>
            <person name="Tom L."/>
            <person name="Singh A."/>
            <person name="Thomas B.C."/>
            <person name="Baker B.J."/>
            <person name="Piceno Y.M."/>
            <person name="Andersen G.L."/>
            <person name="Banfield J.F."/>
        </authorList>
    </citation>
    <scope>NUCLEOTIDE SEQUENCE [LARGE SCALE GENOMIC DNA]</scope>
</reference>
<evidence type="ECO:0000256" key="3">
    <source>
        <dbReference type="ARBA" id="ARBA00023052"/>
    </source>
</evidence>
<evidence type="ECO:0000259" key="4">
    <source>
        <dbReference type="SMART" id="SM00861"/>
    </source>
</evidence>
<dbReference type="SUPFAM" id="SSF52518">
    <property type="entry name" value="Thiamin diphosphate-binding fold (THDP-binding)"/>
    <property type="match status" value="1"/>
</dbReference>
<dbReference type="GO" id="GO:0044272">
    <property type="term" value="P:sulfur compound biosynthetic process"/>
    <property type="evidence" value="ECO:0007669"/>
    <property type="project" value="UniProtKB-ARBA"/>
</dbReference>
<name>A0A124FFF6_9EURY</name>
<proteinExistence type="inferred from homology"/>
<organism evidence="5 6">
    <name type="scientific">Thermococcus sibiricus</name>
    <dbReference type="NCBI Taxonomy" id="172049"/>
    <lineage>
        <taxon>Archaea</taxon>
        <taxon>Methanobacteriati</taxon>
        <taxon>Methanobacteriota</taxon>
        <taxon>Thermococci</taxon>
        <taxon>Thermococcales</taxon>
        <taxon>Thermococcaceae</taxon>
        <taxon>Thermococcus</taxon>
    </lineage>
</organism>
<evidence type="ECO:0000313" key="5">
    <source>
        <dbReference type="EMBL" id="KUK17949.1"/>
    </source>
</evidence>
<dbReference type="RefSeq" id="WP_283217482.1">
    <property type="nucleotide sequence ID" value="NZ_LGFD01000011.1"/>
</dbReference>
<dbReference type="Gene3D" id="3.40.50.920">
    <property type="match status" value="1"/>
</dbReference>
<dbReference type="SUPFAM" id="SSF52922">
    <property type="entry name" value="TK C-terminal domain-like"/>
    <property type="match status" value="1"/>
</dbReference>
<dbReference type="Pfam" id="PF02780">
    <property type="entry name" value="Transketolase_C"/>
    <property type="match status" value="1"/>
</dbReference>
<evidence type="ECO:0000256" key="2">
    <source>
        <dbReference type="ARBA" id="ARBA00007131"/>
    </source>
</evidence>
<dbReference type="GO" id="GO:0006082">
    <property type="term" value="P:organic acid metabolic process"/>
    <property type="evidence" value="ECO:0007669"/>
    <property type="project" value="UniProtKB-ARBA"/>
</dbReference>
<comment type="caution">
    <text evidence="5">The sequence shown here is derived from an EMBL/GenBank/DDBJ whole genome shotgun (WGS) entry which is preliminary data.</text>
</comment>
<dbReference type="SMART" id="SM00861">
    <property type="entry name" value="Transket_pyr"/>
    <property type="match status" value="1"/>
</dbReference>
<evidence type="ECO:0000313" key="6">
    <source>
        <dbReference type="Proteomes" id="UP000053911"/>
    </source>
</evidence>
<dbReference type="PANTHER" id="PTHR43825">
    <property type="entry name" value="PYRUVATE DEHYDROGENASE E1 COMPONENT"/>
    <property type="match status" value="1"/>
</dbReference>
<dbReference type="InterPro" id="IPR051157">
    <property type="entry name" value="PDH/Transketolase"/>
</dbReference>
<evidence type="ECO:0000256" key="1">
    <source>
        <dbReference type="ARBA" id="ARBA00001964"/>
    </source>
</evidence>
<dbReference type="InterPro" id="IPR005475">
    <property type="entry name" value="Transketolase-like_Pyr-bd"/>
</dbReference>
<gene>
    <name evidence="5" type="ORF">XD54_0784</name>
</gene>
<dbReference type="InterPro" id="IPR033248">
    <property type="entry name" value="Transketolase_C"/>
</dbReference>
<comment type="cofactor">
    <cofactor evidence="1">
        <name>thiamine diphosphate</name>
        <dbReference type="ChEBI" id="CHEBI:58937"/>
    </cofactor>
</comment>
<comment type="similarity">
    <text evidence="2">Belongs to the transketolase family.</text>
</comment>